<evidence type="ECO:0000256" key="3">
    <source>
        <dbReference type="ARBA" id="ARBA00022989"/>
    </source>
</evidence>
<dbReference type="GO" id="GO:0016020">
    <property type="term" value="C:membrane"/>
    <property type="evidence" value="ECO:0007669"/>
    <property type="project" value="UniProtKB-SubCell"/>
</dbReference>
<evidence type="ECO:0000256" key="1">
    <source>
        <dbReference type="ARBA" id="ARBA00004141"/>
    </source>
</evidence>
<dbReference type="EMBL" id="FOWD01000008">
    <property type="protein sequence ID" value="SFO06357.1"/>
    <property type="molecule type" value="Genomic_DNA"/>
</dbReference>
<dbReference type="STRING" id="1527.SAMN04489757_1086"/>
<dbReference type="GO" id="GO:0009403">
    <property type="term" value="P:toxin biosynthetic process"/>
    <property type="evidence" value="ECO:0007669"/>
    <property type="project" value="InterPro"/>
</dbReference>
<dbReference type="AlphaFoldDB" id="A0A1I5E4L6"/>
<feature type="transmembrane region" description="Helical" evidence="5">
    <location>
        <begin position="24"/>
        <end position="44"/>
    </location>
</feature>
<keyword evidence="7" id="KW-1185">Reference proteome</keyword>
<dbReference type="RefSeq" id="WP_091685332.1">
    <property type="nucleotide sequence ID" value="NZ_BAABFM010000072.1"/>
</dbReference>
<keyword evidence="2 5" id="KW-0812">Transmembrane</keyword>
<evidence type="ECO:0000313" key="6">
    <source>
        <dbReference type="EMBL" id="SFO06357.1"/>
    </source>
</evidence>
<evidence type="ECO:0000256" key="2">
    <source>
        <dbReference type="ARBA" id="ARBA00022692"/>
    </source>
</evidence>
<dbReference type="OrthoDB" id="2083110at2"/>
<dbReference type="Pfam" id="PF02674">
    <property type="entry name" value="Colicin_V"/>
    <property type="match status" value="1"/>
</dbReference>
<feature type="transmembrane region" description="Helical" evidence="5">
    <location>
        <begin position="127"/>
        <end position="148"/>
    </location>
</feature>
<evidence type="ECO:0000313" key="7">
    <source>
        <dbReference type="Proteomes" id="UP000198806"/>
    </source>
</evidence>
<sequence length="231" mass="25868">MNWLEILVIVIIAGYTLNGRRRGFIKTVFTLFSTIIALLLTMWISPMVNKEVQKNEKIMGFVNNKVEKVVDFGKSNDKTSEQMNFIDKLFLPGPIKNALKENNTGDVYAAMAVNSFEEYITGTISRIIINAAVFIIVMLLVMIILGIISKTLDIISKLPIINGLNKTAGLLAGLLHGIVIAWIGFIILTMFSSTNIGKTMFLLINESKFLTLLYDNNLLLRYITDIGKILF</sequence>
<comment type="subcellular location">
    <subcellularLocation>
        <location evidence="1">Membrane</location>
        <topology evidence="1">Multi-pass membrane protein</topology>
    </subcellularLocation>
</comment>
<evidence type="ECO:0000256" key="5">
    <source>
        <dbReference type="SAM" id="Phobius"/>
    </source>
</evidence>
<proteinExistence type="predicted"/>
<evidence type="ECO:0000256" key="4">
    <source>
        <dbReference type="ARBA" id="ARBA00023136"/>
    </source>
</evidence>
<accession>A0A1I5E4L6</accession>
<keyword evidence="4 5" id="KW-0472">Membrane</keyword>
<dbReference type="Proteomes" id="UP000198806">
    <property type="component" value="Unassembled WGS sequence"/>
</dbReference>
<name>A0A1I5E4L6_9FIRM</name>
<gene>
    <name evidence="6" type="ORF">SAMN04489757_1086</name>
</gene>
<dbReference type="InterPro" id="IPR003825">
    <property type="entry name" value="Colicin-V_CvpA"/>
</dbReference>
<organism evidence="6 7">
    <name type="scientific">Anaerocolumna aminovalerica</name>
    <dbReference type="NCBI Taxonomy" id="1527"/>
    <lineage>
        <taxon>Bacteria</taxon>
        <taxon>Bacillati</taxon>
        <taxon>Bacillota</taxon>
        <taxon>Clostridia</taxon>
        <taxon>Lachnospirales</taxon>
        <taxon>Lachnospiraceae</taxon>
        <taxon>Anaerocolumna</taxon>
    </lineage>
</organism>
<reference evidence="6 7" key="1">
    <citation type="submission" date="2016-10" db="EMBL/GenBank/DDBJ databases">
        <authorList>
            <person name="de Groot N.N."/>
        </authorList>
    </citation>
    <scope>NUCLEOTIDE SEQUENCE [LARGE SCALE GENOMIC DNA]</scope>
    <source>
        <strain evidence="6 7">DSM 1283</strain>
    </source>
</reference>
<keyword evidence="3 5" id="KW-1133">Transmembrane helix</keyword>
<protein>
    <submittedName>
        <fullName evidence="6">Colicin V production protein</fullName>
    </submittedName>
</protein>
<feature type="transmembrane region" description="Helical" evidence="5">
    <location>
        <begin position="168"/>
        <end position="191"/>
    </location>
</feature>